<sequence>MQKFLVHVLTFPFGVLLQQKTPTSIYSLNTNTFVGDLQHAFGYI</sequence>
<reference evidence="1" key="1">
    <citation type="submission" date="2013-07" db="EMBL/GenBank/DDBJ databases">
        <title>Sub-species coevolution in mutualistic symbiosis.</title>
        <authorList>
            <person name="Murfin K."/>
            <person name="Klassen J."/>
            <person name="Lee M."/>
            <person name="Forst S."/>
            <person name="Stock P."/>
            <person name="Goodrich-Blair H."/>
        </authorList>
    </citation>
    <scope>NUCLEOTIDE SEQUENCE [LARGE SCALE GENOMIC DNA]</scope>
    <source>
        <strain evidence="1">Puntauvense</strain>
    </source>
</reference>
<proteinExistence type="predicted"/>
<organism evidence="1">
    <name type="scientific">Xenorhabdus bovienii str. puntauvense</name>
    <dbReference type="NCBI Taxonomy" id="1398201"/>
    <lineage>
        <taxon>Bacteria</taxon>
        <taxon>Pseudomonadati</taxon>
        <taxon>Pseudomonadota</taxon>
        <taxon>Gammaproteobacteria</taxon>
        <taxon>Enterobacterales</taxon>
        <taxon>Morganellaceae</taxon>
        <taxon>Xenorhabdus</taxon>
    </lineage>
</organism>
<evidence type="ECO:0000313" key="1">
    <source>
        <dbReference type="EMBL" id="CDG95935.1"/>
    </source>
</evidence>
<dbReference type="EMBL" id="CBSW010000086">
    <property type="protein sequence ID" value="CDG95935.1"/>
    <property type="molecule type" value="Genomic_DNA"/>
</dbReference>
<name>A0A077NDB9_XENBV</name>
<comment type="caution">
    <text evidence="1">The sequence shown here is derived from an EMBL/GenBank/DDBJ whole genome shotgun (WGS) entry which is preliminary data.</text>
</comment>
<gene>
    <name evidence="1" type="ORF">XBP1_1760005</name>
</gene>
<dbReference type="Proteomes" id="UP000028511">
    <property type="component" value="Unassembled WGS sequence"/>
</dbReference>
<dbReference type="AlphaFoldDB" id="A0A077NDB9"/>
<protein>
    <submittedName>
        <fullName evidence="1">Uncharacterized protein</fullName>
    </submittedName>
</protein>
<accession>A0A077NDB9</accession>
<dbReference type="HOGENOM" id="CLU_3223994_0_0_6"/>